<dbReference type="PANTHER" id="PTHR42782:SF2">
    <property type="entry name" value="3-OXOACYL-[ACYL-CARRIER-PROTEIN] SYNTHASE-LIKE PROTEIN"/>
    <property type="match status" value="1"/>
</dbReference>
<dbReference type="OrthoDB" id="426882at2759"/>
<reference evidence="2" key="1">
    <citation type="journal article" date="2019" name="Nat. Commun.">
        <title>The genome of broomcorn millet.</title>
        <authorList>
            <person name="Zou C."/>
            <person name="Miki D."/>
            <person name="Li D."/>
            <person name="Tang Q."/>
            <person name="Xiao L."/>
            <person name="Rajput S."/>
            <person name="Deng P."/>
            <person name="Jia W."/>
            <person name="Huang R."/>
            <person name="Zhang M."/>
            <person name="Sun Y."/>
            <person name="Hu J."/>
            <person name="Fu X."/>
            <person name="Schnable P.S."/>
            <person name="Li F."/>
            <person name="Zhang H."/>
            <person name="Feng B."/>
            <person name="Zhu X."/>
            <person name="Liu R."/>
            <person name="Schnable J.C."/>
            <person name="Zhu J.-K."/>
            <person name="Zhang H."/>
        </authorList>
    </citation>
    <scope>NUCLEOTIDE SEQUENCE [LARGE SCALE GENOMIC DNA]</scope>
</reference>
<dbReference type="Proteomes" id="UP000275267">
    <property type="component" value="Unassembled WGS sequence"/>
</dbReference>
<proteinExistence type="predicted"/>
<evidence type="ECO:0000313" key="1">
    <source>
        <dbReference type="EMBL" id="RLN39655.1"/>
    </source>
</evidence>
<dbReference type="InterPro" id="IPR007402">
    <property type="entry name" value="DUF455"/>
</dbReference>
<evidence type="ECO:0000313" key="2">
    <source>
        <dbReference type="Proteomes" id="UP000275267"/>
    </source>
</evidence>
<dbReference type="EMBL" id="PQIB02000001">
    <property type="protein sequence ID" value="RLN39655.1"/>
    <property type="molecule type" value="Genomic_DNA"/>
</dbReference>
<comment type="caution">
    <text evidence="1">The sequence shown here is derived from an EMBL/GenBank/DDBJ whole genome shotgun (WGS) entry which is preliminary data.</text>
</comment>
<accession>A0A3L6TJJ2</accession>
<organism evidence="1 2">
    <name type="scientific">Panicum miliaceum</name>
    <name type="common">Proso millet</name>
    <name type="synonym">Broomcorn millet</name>
    <dbReference type="NCBI Taxonomy" id="4540"/>
    <lineage>
        <taxon>Eukaryota</taxon>
        <taxon>Viridiplantae</taxon>
        <taxon>Streptophyta</taxon>
        <taxon>Embryophyta</taxon>
        <taxon>Tracheophyta</taxon>
        <taxon>Spermatophyta</taxon>
        <taxon>Magnoliopsida</taxon>
        <taxon>Liliopsida</taxon>
        <taxon>Poales</taxon>
        <taxon>Poaceae</taxon>
        <taxon>PACMAD clade</taxon>
        <taxon>Panicoideae</taxon>
        <taxon>Panicodae</taxon>
        <taxon>Paniceae</taxon>
        <taxon>Panicinae</taxon>
        <taxon>Panicum</taxon>
        <taxon>Panicum sect. Panicum</taxon>
    </lineage>
</organism>
<dbReference type="AlphaFoldDB" id="A0A3L6TJJ2"/>
<dbReference type="Pfam" id="PF04305">
    <property type="entry name" value="DUF455"/>
    <property type="match status" value="1"/>
</dbReference>
<keyword evidence="2" id="KW-1185">Reference proteome</keyword>
<dbReference type="PANTHER" id="PTHR42782">
    <property type="entry name" value="SI:CH73-314G15.3"/>
    <property type="match status" value="1"/>
</dbReference>
<dbReference type="STRING" id="4540.A0A3L6TJJ2"/>
<protein>
    <submittedName>
        <fullName evidence="1">Uncharacterized protein</fullName>
    </submittedName>
</protein>
<name>A0A3L6TJJ2_PANMI</name>
<gene>
    <name evidence="1" type="ORF">C2845_PM01G43650</name>
</gene>
<sequence length="86" mass="9490">MRCAVCGEALVVAVLSSPSRMPKLGKGSSAQSRLAMLHSLAHTGSWAVNLFGDIVVRFSAQMRMPQEFFDDFAQDEGRHYTVLFAR</sequence>